<evidence type="ECO:0000313" key="2">
    <source>
        <dbReference type="EMBL" id="TDQ08881.1"/>
    </source>
</evidence>
<name>A0A4R6SX11_9SPHI</name>
<dbReference type="OrthoDB" id="9793216at2"/>
<gene>
    <name evidence="2" type="ORF">ATK78_3402</name>
</gene>
<dbReference type="InterPro" id="IPR034660">
    <property type="entry name" value="DinB/YfiT-like"/>
</dbReference>
<dbReference type="Proteomes" id="UP000295620">
    <property type="component" value="Unassembled WGS sequence"/>
</dbReference>
<sequence length="149" mass="17570">MIEQSIERLQSLCDNIPGLLLEIDENTFSMKPNPEKWSKKEIIGHLIDSATNNHHRFVRGQFEETPAITYDQNKWNQGNYYQLINSTQIISFWEAYNRQLLELINHLPKEKLNHNINVGTENNPTIGFLIDDYVQHLEHHLKQVLEYSL</sequence>
<dbReference type="InterPro" id="IPR024775">
    <property type="entry name" value="DinB-like"/>
</dbReference>
<dbReference type="RefSeq" id="WP_133577221.1">
    <property type="nucleotide sequence ID" value="NZ_SNYC01000005.1"/>
</dbReference>
<dbReference type="AlphaFoldDB" id="A0A4R6SX11"/>
<accession>A0A4R6SX11</accession>
<dbReference type="EMBL" id="SNYC01000005">
    <property type="protein sequence ID" value="TDQ08881.1"/>
    <property type="molecule type" value="Genomic_DNA"/>
</dbReference>
<dbReference type="Gene3D" id="1.20.120.450">
    <property type="entry name" value="dinb family like domain"/>
    <property type="match status" value="1"/>
</dbReference>
<evidence type="ECO:0000313" key="3">
    <source>
        <dbReference type="Proteomes" id="UP000295620"/>
    </source>
</evidence>
<organism evidence="2 3">
    <name type="scientific">Pedobacter metabolipauper</name>
    <dbReference type="NCBI Taxonomy" id="425513"/>
    <lineage>
        <taxon>Bacteria</taxon>
        <taxon>Pseudomonadati</taxon>
        <taxon>Bacteroidota</taxon>
        <taxon>Sphingobacteriia</taxon>
        <taxon>Sphingobacteriales</taxon>
        <taxon>Sphingobacteriaceae</taxon>
        <taxon>Pedobacter</taxon>
    </lineage>
</organism>
<feature type="domain" description="DinB-like" evidence="1">
    <location>
        <begin position="12"/>
        <end position="144"/>
    </location>
</feature>
<comment type="caution">
    <text evidence="2">The sequence shown here is derived from an EMBL/GenBank/DDBJ whole genome shotgun (WGS) entry which is preliminary data.</text>
</comment>
<proteinExistence type="predicted"/>
<protein>
    <submittedName>
        <fullName evidence="2">DinB family protein</fullName>
    </submittedName>
</protein>
<evidence type="ECO:0000259" key="1">
    <source>
        <dbReference type="Pfam" id="PF12867"/>
    </source>
</evidence>
<reference evidence="2 3" key="1">
    <citation type="submission" date="2019-03" db="EMBL/GenBank/DDBJ databases">
        <title>Genomic Encyclopedia of Archaeal and Bacterial Type Strains, Phase II (KMG-II): from individual species to whole genera.</title>
        <authorList>
            <person name="Goeker M."/>
        </authorList>
    </citation>
    <scope>NUCLEOTIDE SEQUENCE [LARGE SCALE GENOMIC DNA]</scope>
    <source>
        <strain evidence="2 3">DSM 19035</strain>
    </source>
</reference>
<dbReference type="SUPFAM" id="SSF109854">
    <property type="entry name" value="DinB/YfiT-like putative metalloenzymes"/>
    <property type="match status" value="1"/>
</dbReference>
<keyword evidence="3" id="KW-1185">Reference proteome</keyword>
<dbReference type="Pfam" id="PF12867">
    <property type="entry name" value="DinB_2"/>
    <property type="match status" value="1"/>
</dbReference>